<evidence type="ECO:0000313" key="7">
    <source>
        <dbReference type="Proteomes" id="UP001527925"/>
    </source>
</evidence>
<dbReference type="EMBL" id="JADGIZ020000007">
    <property type="protein sequence ID" value="KAL2918284.1"/>
    <property type="molecule type" value="Genomic_DNA"/>
</dbReference>
<comment type="similarity">
    <text evidence="1">Belongs to the CCM1 family.</text>
</comment>
<evidence type="ECO:0000256" key="3">
    <source>
        <dbReference type="ARBA" id="ARBA00044493"/>
    </source>
</evidence>
<evidence type="ECO:0000313" key="6">
    <source>
        <dbReference type="EMBL" id="KAL2918284.1"/>
    </source>
</evidence>
<feature type="compositionally biased region" description="Basic and acidic residues" evidence="5">
    <location>
        <begin position="694"/>
        <end position="705"/>
    </location>
</feature>
<evidence type="ECO:0000256" key="5">
    <source>
        <dbReference type="SAM" id="MobiDB-lite"/>
    </source>
</evidence>
<organism evidence="6 7">
    <name type="scientific">Polyrhizophydium stewartii</name>
    <dbReference type="NCBI Taxonomy" id="2732419"/>
    <lineage>
        <taxon>Eukaryota</taxon>
        <taxon>Fungi</taxon>
        <taxon>Fungi incertae sedis</taxon>
        <taxon>Chytridiomycota</taxon>
        <taxon>Chytridiomycota incertae sedis</taxon>
        <taxon>Chytridiomycetes</taxon>
        <taxon>Rhizophydiales</taxon>
        <taxon>Rhizophydiales incertae sedis</taxon>
        <taxon>Polyrhizophydium</taxon>
    </lineage>
</organism>
<dbReference type="InterPro" id="IPR002885">
    <property type="entry name" value="PPR_rpt"/>
</dbReference>
<evidence type="ECO:0000256" key="2">
    <source>
        <dbReference type="ARBA" id="ARBA00022737"/>
    </source>
</evidence>
<comment type="caution">
    <text evidence="6">The sequence shown here is derived from an EMBL/GenBank/DDBJ whole genome shotgun (WGS) entry which is preliminary data.</text>
</comment>
<feature type="compositionally biased region" description="Low complexity" evidence="5">
    <location>
        <begin position="54"/>
        <end position="83"/>
    </location>
</feature>
<comment type="function">
    <text evidence="3">Regulates mitochondrial small subunit maturation by controlling 15S rRNA 5'-end processing. Localizes to the 5' precursor of the 15S rRNA in a position that is subsequently occupied by mS47 in the mature yeast mtSSU. Uses structure and sequence-specific RNA recognition, binding to a single-stranded region of the precursor and specifically recognizing bases -6 to -1. The exchange of Ccm1 for mS47 is coupled to the irreversible removal of precursor rRNA that is accompanied by conformational changes of the mitoribosomal proteins uS5m and mS26. These conformational changes signal completion of 5'-end rRNA processing through protection of the mature 5'-end of the 15S rRNA and stabilization of mS47. The removal of the 5' precursor together with the dissociation of Ccm1 may be catalyzed by the 5'-3' exoribonuclease Pet127. Involved in the specific removal of group I introns in mitochondrial encoded transcripts.</text>
</comment>
<protein>
    <submittedName>
        <fullName evidence="6">Uncharacterized protein</fullName>
    </submittedName>
</protein>
<name>A0ABR4NFP7_9FUNG</name>
<reference evidence="6 7" key="1">
    <citation type="submission" date="2023-09" db="EMBL/GenBank/DDBJ databases">
        <title>Pangenome analysis of Batrachochytrium dendrobatidis and related Chytrids.</title>
        <authorList>
            <person name="Yacoub M.N."/>
            <person name="Stajich J.E."/>
            <person name="James T.Y."/>
        </authorList>
    </citation>
    <scope>NUCLEOTIDE SEQUENCE [LARGE SCALE GENOMIC DNA]</scope>
    <source>
        <strain evidence="6 7">JEL0888</strain>
    </source>
</reference>
<gene>
    <name evidence="6" type="ORF">HK105_202211</name>
</gene>
<feature type="region of interest" description="Disordered" evidence="5">
    <location>
        <begin position="53"/>
        <end position="99"/>
    </location>
</feature>
<evidence type="ECO:0000256" key="4">
    <source>
        <dbReference type="ARBA" id="ARBA00044511"/>
    </source>
</evidence>
<proteinExistence type="inferred from homology"/>
<dbReference type="PANTHER" id="PTHR47447">
    <property type="entry name" value="OS03G0856100 PROTEIN"/>
    <property type="match status" value="1"/>
</dbReference>
<accession>A0ABR4NFP7</accession>
<comment type="subunit">
    <text evidence="4">Binds to mitochondrial small subunit 15S rRNA.</text>
</comment>
<dbReference type="InterPro" id="IPR011990">
    <property type="entry name" value="TPR-like_helical_dom_sf"/>
</dbReference>
<sequence>MISRVGQLVPLLARRAVPPQTLAAASRALSAVLPSSRLAVAPVQCAAARSRAFSAPTSGSPAPEAPAPEAASSDPAPVPAEPTDASDADTADSAAKPKAAAGKTIDLAATFTRLLAEAKSGRLRNMAMSYEDIVEAGGLARLEPAQVQQLVEALFKALTPRDQQTVLLSLVTDLSKAGVQFTEPLTATLVSGYALLDAENLSEWQWRKGQVALEQYVAERTGRTDRNQLIEAISRDLPRYEQRDMFVLATSLAEQAFAEGIAFEAAQFEDLLRACSLRGEAETAETWAARMSESGHQLSLAAFSSMITAHGIAGDTYKAQLWFEKYSESSLPVRSSPFIAFARALSVNGRLDAAIDVTTRLMPEAGVPLTSATIRELMNILLKQADFAGMRTLFETVSSGRGMPRLDIGVVNHMITALLVDGRLNEALGYVSRIGEQRLGVPQAGFLGREAVHAGDLDLGKRLVDVAIERGYSPEFNFFVGLIDAISSKPEQLQEAFDLLKKAFEAERKKASRAGARLPYIEMGITTLVRNSLHDIRFALDVMKFAEETKIGASRAAQSRLISAFSHVSRDKMAKLSVDDFRILFESAFGKEMQRGSTNAPAGANFESSRHASVREIISQLLKAMVEAGVQPTEQINKIVMNGYKRTNDVRGEAEWRVAMRPFGLDKSANDETPAARSQTTQQGDQRRSQRQPRQRDINRAETRNELIRDISMHCEAKETPQAIALFDTLIATNSIPPFVTVQSLQTMFATAKDVDGLDSVLRKILPMLNPQSNTYESYVSSIFTNTFTNLLSLGETARAAALVDELVSLIGRGVPMRQYEAFFQLVTRTNPLTGPQLKDAIRMYAHYQRDNVGGVGAGTIVKRCMLRIYNLLDQPKSAREIMNSFVDKRQLVGDVAFSDLIQVLSRSKDPEDNAKALEAFDLYLDQVPAPRLPVFNSLIDMHVRSGNIEGGKSVWKVAMQSQVAPNANTIASLMELFGVLGGEVATAERLFVALTTPAFTTEGSVPDNGIVTSLPPAATYLPNMAPSARHFRVLLSAHAASENPDTERMLAIVDLMPMVSLNPSKAILEIMVSTLARCGSMALATQFVERMAEQRLSPSLPTWIALIRGHFAAKNIAAARMAFESMMGSISQQLVQAQLAVQPAESAAAASADAAAAPQAKQQQQQQQPLIPGLIEAIEAIVAGLLDAGQRETAAAYIQRARHIPAVDADELTRLEARMFQ</sequence>
<evidence type="ECO:0000256" key="1">
    <source>
        <dbReference type="ARBA" id="ARBA00006192"/>
    </source>
</evidence>
<feature type="region of interest" description="Disordered" evidence="5">
    <location>
        <begin position="663"/>
        <end position="705"/>
    </location>
</feature>
<keyword evidence="7" id="KW-1185">Reference proteome</keyword>
<dbReference type="Pfam" id="PF01535">
    <property type="entry name" value="PPR"/>
    <property type="match status" value="1"/>
</dbReference>
<dbReference type="PANTHER" id="PTHR47447:SF23">
    <property type="entry name" value="PENTACOTRIPEPTIDE-REPEAT REGION OF PRORP DOMAIN-CONTAINING PROTEIN"/>
    <property type="match status" value="1"/>
</dbReference>
<dbReference type="Gene3D" id="1.25.40.10">
    <property type="entry name" value="Tetratricopeptide repeat domain"/>
    <property type="match status" value="4"/>
</dbReference>
<keyword evidence="2" id="KW-0677">Repeat</keyword>
<dbReference type="Proteomes" id="UP001527925">
    <property type="component" value="Unassembled WGS sequence"/>
</dbReference>